<dbReference type="PANTHER" id="PTHR38793:SF3">
    <property type="entry name" value="SMODS AND SLOG-ASSOCIATING 2TM EFFECTOR DOMAIN-CONTAINING PROTEIN"/>
    <property type="match status" value="1"/>
</dbReference>
<feature type="region of interest" description="Disordered" evidence="2">
    <location>
        <begin position="365"/>
        <end position="405"/>
    </location>
</feature>
<dbReference type="OrthoDB" id="4472872at2759"/>
<dbReference type="Pfam" id="PF18142">
    <property type="entry name" value="SLATT_fungal"/>
    <property type="match status" value="1"/>
</dbReference>
<keyword evidence="1" id="KW-0175">Coiled coil</keyword>
<feature type="compositionally biased region" description="Polar residues" evidence="2">
    <location>
        <begin position="33"/>
        <end position="43"/>
    </location>
</feature>
<proteinExistence type="predicted"/>
<dbReference type="Proteomes" id="UP000800092">
    <property type="component" value="Unassembled WGS sequence"/>
</dbReference>
<keyword evidence="3" id="KW-0472">Membrane</keyword>
<dbReference type="PANTHER" id="PTHR38793">
    <property type="entry name" value="SLATT_FUNGAL DOMAIN-CONTAINING PROTEIN-RELATED"/>
    <property type="match status" value="1"/>
</dbReference>
<dbReference type="NCBIfam" id="NF033635">
    <property type="entry name" value="SLATT_fungal"/>
    <property type="match status" value="1"/>
</dbReference>
<keyword evidence="3" id="KW-0812">Transmembrane</keyword>
<feature type="transmembrane region" description="Helical" evidence="3">
    <location>
        <begin position="410"/>
        <end position="433"/>
    </location>
</feature>
<protein>
    <recommendedName>
        <fullName evidence="4">SMODS and SLOG-associating 2TM effector domain-containing protein</fullName>
    </recommendedName>
</protein>
<evidence type="ECO:0000256" key="1">
    <source>
        <dbReference type="SAM" id="Coils"/>
    </source>
</evidence>
<dbReference type="InterPro" id="IPR041622">
    <property type="entry name" value="SLATT_fungi"/>
</dbReference>
<gene>
    <name evidence="5" type="ORF">EV356DRAFT_533441</name>
</gene>
<evidence type="ECO:0000259" key="4">
    <source>
        <dbReference type="Pfam" id="PF18142"/>
    </source>
</evidence>
<feature type="region of interest" description="Disordered" evidence="2">
    <location>
        <begin position="15"/>
        <end position="47"/>
    </location>
</feature>
<feature type="transmembrane region" description="Helical" evidence="3">
    <location>
        <begin position="137"/>
        <end position="156"/>
    </location>
</feature>
<keyword evidence="3" id="KW-1133">Transmembrane helix</keyword>
<organism evidence="5 6">
    <name type="scientific">Viridothelium virens</name>
    <name type="common">Speckled blister lichen</name>
    <name type="synonym">Trypethelium virens</name>
    <dbReference type="NCBI Taxonomy" id="1048519"/>
    <lineage>
        <taxon>Eukaryota</taxon>
        <taxon>Fungi</taxon>
        <taxon>Dikarya</taxon>
        <taxon>Ascomycota</taxon>
        <taxon>Pezizomycotina</taxon>
        <taxon>Dothideomycetes</taxon>
        <taxon>Dothideomycetes incertae sedis</taxon>
        <taxon>Trypetheliales</taxon>
        <taxon>Trypetheliaceae</taxon>
        <taxon>Viridothelium</taxon>
    </lineage>
</organism>
<keyword evidence="6" id="KW-1185">Reference proteome</keyword>
<reference evidence="5" key="1">
    <citation type="journal article" date="2020" name="Stud. Mycol.">
        <title>101 Dothideomycetes genomes: a test case for predicting lifestyles and emergence of pathogens.</title>
        <authorList>
            <person name="Haridas S."/>
            <person name="Albert R."/>
            <person name="Binder M."/>
            <person name="Bloem J."/>
            <person name="Labutti K."/>
            <person name="Salamov A."/>
            <person name="Andreopoulos B."/>
            <person name="Baker S."/>
            <person name="Barry K."/>
            <person name="Bills G."/>
            <person name="Bluhm B."/>
            <person name="Cannon C."/>
            <person name="Castanera R."/>
            <person name="Culley D."/>
            <person name="Daum C."/>
            <person name="Ezra D."/>
            <person name="Gonzalez J."/>
            <person name="Henrissat B."/>
            <person name="Kuo A."/>
            <person name="Liang C."/>
            <person name="Lipzen A."/>
            <person name="Lutzoni F."/>
            <person name="Magnuson J."/>
            <person name="Mondo S."/>
            <person name="Nolan M."/>
            <person name="Ohm R."/>
            <person name="Pangilinan J."/>
            <person name="Park H.-J."/>
            <person name="Ramirez L."/>
            <person name="Alfaro M."/>
            <person name="Sun H."/>
            <person name="Tritt A."/>
            <person name="Yoshinaga Y."/>
            <person name="Zwiers L.-H."/>
            <person name="Turgeon B."/>
            <person name="Goodwin S."/>
            <person name="Spatafora J."/>
            <person name="Crous P."/>
            <person name="Grigoriev I."/>
        </authorList>
    </citation>
    <scope>NUCLEOTIDE SEQUENCE</scope>
    <source>
        <strain evidence="5">Tuck. ex Michener</strain>
    </source>
</reference>
<feature type="coiled-coil region" evidence="1">
    <location>
        <begin position="258"/>
        <end position="299"/>
    </location>
</feature>
<name>A0A6A6H748_VIRVR</name>
<feature type="compositionally biased region" description="Polar residues" evidence="2">
    <location>
        <begin position="390"/>
        <end position="404"/>
    </location>
</feature>
<feature type="domain" description="SMODS and SLOG-associating 2TM effector" evidence="4">
    <location>
        <begin position="94"/>
        <end position="211"/>
    </location>
</feature>
<dbReference type="EMBL" id="ML991804">
    <property type="protein sequence ID" value="KAF2233668.1"/>
    <property type="molecule type" value="Genomic_DNA"/>
</dbReference>
<evidence type="ECO:0000313" key="6">
    <source>
        <dbReference type="Proteomes" id="UP000800092"/>
    </source>
</evidence>
<evidence type="ECO:0000313" key="5">
    <source>
        <dbReference type="EMBL" id="KAF2233668.1"/>
    </source>
</evidence>
<dbReference type="AlphaFoldDB" id="A0A6A6H748"/>
<feature type="compositionally biased region" description="Low complexity" evidence="2">
    <location>
        <begin position="365"/>
        <end position="384"/>
    </location>
</feature>
<accession>A0A6A6H748</accession>
<feature type="transmembrane region" description="Helical" evidence="3">
    <location>
        <begin position="110"/>
        <end position="131"/>
    </location>
</feature>
<sequence>MPIPFLRSYTAFSSHLRPHESPTPATDLEKNAPGNSANATQAIPTPVYLPPVDPSSLPPRLTKFQNLIGISVPSAIRSQQPQRPAQNLGIYKRTVDHEIKIKYQWKLSTWVVNAGYLLQIIVGAALTALGAANGPSAAVTILGAFNTICAGLLSYLKGQGLPNRLEQHFQLLRTLREHIEELERDFAEPDCALDVDEEIEQITRMYQDVKQTVQDNMPGTVLPPRGAVISLMKKANTKGRNEGEGLATTAVGGAQRVMAGLQEVKEKYEAQRHKAQTTVDEKRKEAMGLEEKLEQELSVYQGDNPLDYRDGVTFCPDGSYCCGPQNLTCCQNRQGYGLINYGNTATMPGSSGNLSSYYDNLHISTSPISQPSPSTSGTPVSSITKLIGTPSDTAQTQVPSSQNQGVSSGAAAGIGVAVTLAVTAIIAGAVFLYQRHARWAKENETAT</sequence>
<evidence type="ECO:0000256" key="3">
    <source>
        <dbReference type="SAM" id="Phobius"/>
    </source>
</evidence>
<evidence type="ECO:0000256" key="2">
    <source>
        <dbReference type="SAM" id="MobiDB-lite"/>
    </source>
</evidence>